<evidence type="ECO:0000256" key="4">
    <source>
        <dbReference type="ARBA" id="ARBA00012895"/>
    </source>
</evidence>
<feature type="domain" description="Topoisomerase 6 subunit A/Spo11 TOPRIM" evidence="12">
    <location>
        <begin position="224"/>
        <end position="381"/>
    </location>
</feature>
<dbReference type="AlphaFoldDB" id="A0A4U7KY38"/>
<feature type="active site" description="O-(5'-phospho-DNA)-tyrosine intermediate" evidence="10">
    <location>
        <position position="130"/>
    </location>
</feature>
<evidence type="ECO:0000313" key="13">
    <source>
        <dbReference type="EMBL" id="TKY89480.1"/>
    </source>
</evidence>
<dbReference type="Pfam" id="PF04406">
    <property type="entry name" value="TP6A_N"/>
    <property type="match status" value="1"/>
</dbReference>
<dbReference type="GO" id="GO:0046872">
    <property type="term" value="F:metal ion binding"/>
    <property type="evidence" value="ECO:0007669"/>
    <property type="project" value="UniProtKB-KW"/>
</dbReference>
<dbReference type="GO" id="GO:0007131">
    <property type="term" value="P:reciprocal meiotic recombination"/>
    <property type="evidence" value="ECO:0007669"/>
    <property type="project" value="TreeGrafter"/>
</dbReference>
<evidence type="ECO:0000256" key="2">
    <source>
        <dbReference type="ARBA" id="ARBA00001946"/>
    </source>
</evidence>
<dbReference type="GeneID" id="40724906"/>
<dbReference type="GO" id="GO:0003677">
    <property type="term" value="F:DNA binding"/>
    <property type="evidence" value="ECO:0007669"/>
    <property type="project" value="UniProtKB-UniRule"/>
</dbReference>
<evidence type="ECO:0000256" key="8">
    <source>
        <dbReference type="ARBA" id="ARBA00023125"/>
    </source>
</evidence>
<feature type="domain" description="Spo11/DNA topoisomerase VI subunit A N-terminal" evidence="11">
    <location>
        <begin position="101"/>
        <end position="163"/>
    </location>
</feature>
<evidence type="ECO:0000256" key="6">
    <source>
        <dbReference type="ARBA" id="ARBA00022842"/>
    </source>
</evidence>
<keyword evidence="9 10" id="KW-0413">Isomerase</keyword>
<dbReference type="RefSeq" id="XP_029741465.1">
    <property type="nucleotide sequence ID" value="XM_029882610.1"/>
</dbReference>
<dbReference type="SUPFAM" id="SSF56726">
    <property type="entry name" value="DNA topoisomerase IV, alpha subunit"/>
    <property type="match status" value="1"/>
</dbReference>
<dbReference type="InterPro" id="IPR034136">
    <property type="entry name" value="TOPRIM_Topo6A/Spo11"/>
</dbReference>
<keyword evidence="6" id="KW-0460">Magnesium</keyword>
<comment type="caution">
    <text evidence="13">The sequence shown here is derived from an EMBL/GenBank/DDBJ whole genome shotgun (WGS) entry which is preliminary data.</text>
</comment>
<dbReference type="GO" id="GO:0005524">
    <property type="term" value="F:ATP binding"/>
    <property type="evidence" value="ECO:0007669"/>
    <property type="project" value="InterPro"/>
</dbReference>
<evidence type="ECO:0000256" key="10">
    <source>
        <dbReference type="PROSITE-ProRule" id="PRU01385"/>
    </source>
</evidence>
<dbReference type="Gene3D" id="1.10.10.10">
    <property type="entry name" value="Winged helix-like DNA-binding domain superfamily/Winged helix DNA-binding domain"/>
    <property type="match status" value="1"/>
</dbReference>
<reference evidence="13 14" key="1">
    <citation type="submission" date="2019-05" db="EMBL/GenBank/DDBJ databases">
        <title>Sporisorium graminicola CBS 10092 draft sequencing and annotation.</title>
        <authorList>
            <person name="Solano-Gonzalez S."/>
            <person name="Caddick M.X."/>
            <person name="Darby A."/>
        </authorList>
    </citation>
    <scope>NUCLEOTIDE SEQUENCE [LARGE SCALE GENOMIC DNA]</scope>
    <source>
        <strain evidence="13 14">CBS 10092</strain>
    </source>
</reference>
<sequence>MTSNSANILARIDELMLDLVRQLATQVEVLRSSPIASSSSFSSAVDSTAPCQADVERSAKRAKQNKPKVTPLRMATLATTEGGVAAESNVCFPTKSVVGIRRFAQVLRVLELVQSSILQGRFVTKRDIYYQSLHLFATQQASDRTIALLVTLLGCTDRLQLNIVASPRGLVSGPLTLCPPCGEAIECRPGATTIIPTEISAGWSVDLRCEPGTHAGTHAQRHLVLIVEKEAAFKQIVQFRPDTKEVEGNGGGRIDWSKVVVVTAKGYPDCATRVLVQLLTASDCDVRVVGLFDGDPYGVDIARHFQSSGKVEWIGVDTAEFLPAPTGPSSSALVPLRNDERATAVRLLNSLKGSQEDECARARLTGMLLTGYKVEIEAAYNFAPPSRMGLGTPRGLIGYIEYKLSDSFGPE</sequence>
<dbReference type="Pfam" id="PF21180">
    <property type="entry name" value="TOP6A-Spo11_Toprim"/>
    <property type="match status" value="1"/>
</dbReference>
<protein>
    <recommendedName>
        <fullName evidence="4">DNA topoisomerase (ATP-hydrolyzing)</fullName>
        <ecNumber evidence="4">5.6.2.2</ecNumber>
    </recommendedName>
</protein>
<dbReference type="PANTHER" id="PTHR10848:SF0">
    <property type="entry name" value="MEIOTIC RECOMBINATION PROTEIN SPO11"/>
    <property type="match status" value="1"/>
</dbReference>
<dbReference type="GO" id="GO:0000706">
    <property type="term" value="P:meiotic DNA double-strand break processing"/>
    <property type="evidence" value="ECO:0007669"/>
    <property type="project" value="TreeGrafter"/>
</dbReference>
<dbReference type="OrthoDB" id="5377392at2759"/>
<keyword evidence="7 10" id="KW-0799">Topoisomerase</keyword>
<comment type="catalytic activity">
    <reaction evidence="1 10">
        <text>ATP-dependent breakage, passage and rejoining of double-stranded DNA.</text>
        <dbReference type="EC" id="5.6.2.2"/>
    </reaction>
</comment>
<dbReference type="InterPro" id="IPR013049">
    <property type="entry name" value="Spo11/TopoVI_A_N"/>
</dbReference>
<name>A0A4U7KY38_9BASI</name>
<dbReference type="EMBL" id="SRRM01000005">
    <property type="protein sequence ID" value="TKY89480.1"/>
    <property type="molecule type" value="Genomic_DNA"/>
</dbReference>
<proteinExistence type="inferred from homology"/>
<gene>
    <name evidence="13" type="ORF">EX895_002011</name>
</gene>
<keyword evidence="8 10" id="KW-0238">DNA-binding</keyword>
<comment type="similarity">
    <text evidence="3 10">Belongs to the TOP6A family.</text>
</comment>
<keyword evidence="5" id="KW-0479">Metal-binding</keyword>
<evidence type="ECO:0000256" key="3">
    <source>
        <dbReference type="ARBA" id="ARBA00006559"/>
    </source>
</evidence>
<dbReference type="Gene3D" id="3.40.1360.10">
    <property type="match status" value="1"/>
</dbReference>
<evidence type="ECO:0000256" key="9">
    <source>
        <dbReference type="ARBA" id="ARBA00023235"/>
    </source>
</evidence>
<evidence type="ECO:0000259" key="12">
    <source>
        <dbReference type="Pfam" id="PF21180"/>
    </source>
</evidence>
<dbReference type="GO" id="GO:0003918">
    <property type="term" value="F:DNA topoisomerase type II (double strand cut, ATP-hydrolyzing) activity"/>
    <property type="evidence" value="ECO:0007669"/>
    <property type="project" value="UniProtKB-UniRule"/>
</dbReference>
<dbReference type="PANTHER" id="PTHR10848">
    <property type="entry name" value="MEIOTIC RECOMBINATION PROTEIN SPO11"/>
    <property type="match status" value="1"/>
</dbReference>
<dbReference type="InterPro" id="IPR002815">
    <property type="entry name" value="Spo11/TopoVI_A"/>
</dbReference>
<dbReference type="EC" id="5.6.2.2" evidence="4"/>
<dbReference type="PRINTS" id="PR01550">
    <property type="entry name" value="TOP6AFAMILY"/>
</dbReference>
<dbReference type="Proteomes" id="UP000306050">
    <property type="component" value="Chromosome SGRAM_12"/>
</dbReference>
<evidence type="ECO:0000256" key="7">
    <source>
        <dbReference type="ARBA" id="ARBA00023029"/>
    </source>
</evidence>
<dbReference type="InterPro" id="IPR036388">
    <property type="entry name" value="WH-like_DNA-bd_sf"/>
</dbReference>
<evidence type="ECO:0000256" key="1">
    <source>
        <dbReference type="ARBA" id="ARBA00000185"/>
    </source>
</evidence>
<evidence type="ECO:0000259" key="11">
    <source>
        <dbReference type="Pfam" id="PF04406"/>
    </source>
</evidence>
<keyword evidence="14" id="KW-1185">Reference proteome</keyword>
<evidence type="ECO:0000313" key="14">
    <source>
        <dbReference type="Proteomes" id="UP000306050"/>
    </source>
</evidence>
<dbReference type="InterPro" id="IPR036078">
    <property type="entry name" value="Spo11/TopoVI_A_sf"/>
</dbReference>
<organism evidence="13 14">
    <name type="scientific">Sporisorium graminicola</name>
    <dbReference type="NCBI Taxonomy" id="280036"/>
    <lineage>
        <taxon>Eukaryota</taxon>
        <taxon>Fungi</taxon>
        <taxon>Dikarya</taxon>
        <taxon>Basidiomycota</taxon>
        <taxon>Ustilaginomycotina</taxon>
        <taxon>Ustilaginomycetes</taxon>
        <taxon>Ustilaginales</taxon>
        <taxon>Ustilaginaceae</taxon>
        <taxon>Sporisorium</taxon>
    </lineage>
</organism>
<accession>A0A4U7KY38</accession>
<dbReference type="GO" id="GO:0000228">
    <property type="term" value="C:nuclear chromosome"/>
    <property type="evidence" value="ECO:0007669"/>
    <property type="project" value="TreeGrafter"/>
</dbReference>
<dbReference type="PROSITE" id="PS52041">
    <property type="entry name" value="TOPO_IIB"/>
    <property type="match status" value="1"/>
</dbReference>
<evidence type="ECO:0000256" key="5">
    <source>
        <dbReference type="ARBA" id="ARBA00022723"/>
    </source>
</evidence>
<comment type="cofactor">
    <cofactor evidence="2">
        <name>Mg(2+)</name>
        <dbReference type="ChEBI" id="CHEBI:18420"/>
    </cofactor>
</comment>
<dbReference type="KEGG" id="sgra:EX895_002011"/>
<dbReference type="GO" id="GO:0042138">
    <property type="term" value="P:meiotic DNA double-strand break formation"/>
    <property type="evidence" value="ECO:0007669"/>
    <property type="project" value="TreeGrafter"/>
</dbReference>